<accession>A0A0C3CP74</accession>
<dbReference type="OrthoDB" id="2691654at2759"/>
<evidence type="ECO:0000256" key="1">
    <source>
        <dbReference type="ARBA" id="ARBA00001954"/>
    </source>
</evidence>
<keyword evidence="5" id="KW-0408">Iron</keyword>
<evidence type="ECO:0000256" key="4">
    <source>
        <dbReference type="ARBA" id="ARBA00023002"/>
    </source>
</evidence>
<dbReference type="Proteomes" id="UP000053989">
    <property type="component" value="Unassembled WGS sequence"/>
</dbReference>
<sequence>MDTPSISADLNTAAAFQWLWEITFPSVILSGALSIMHPQFYDASMEGIQHLKDWSSHNDPRMNEALALWPTAFTNISVIANRSTPLHCDPHSCAGWYDLLVNVGDHKPCVMAIPNLGLELLYTPGTTVAFSS</sequence>
<keyword evidence="4" id="KW-0560">Oxidoreductase</keyword>
<dbReference type="Pfam" id="PF12851">
    <property type="entry name" value="Tet_JBP"/>
    <property type="match status" value="1"/>
</dbReference>
<protein>
    <recommendedName>
        <fullName evidence="6">2OGFeDO JBP1/TET oxygenase domain-containing protein</fullName>
    </recommendedName>
</protein>
<reference evidence="7 8" key="1">
    <citation type="submission" date="2014-04" db="EMBL/GenBank/DDBJ databases">
        <authorList>
            <consortium name="DOE Joint Genome Institute"/>
            <person name="Kuo A."/>
            <person name="Kohler A."/>
            <person name="Nagy L.G."/>
            <person name="Floudas D."/>
            <person name="Copeland A."/>
            <person name="Barry K.W."/>
            <person name="Cichocki N."/>
            <person name="Veneault-Fourrey C."/>
            <person name="LaButti K."/>
            <person name="Lindquist E.A."/>
            <person name="Lipzen A."/>
            <person name="Lundell T."/>
            <person name="Morin E."/>
            <person name="Murat C."/>
            <person name="Sun H."/>
            <person name="Tunlid A."/>
            <person name="Henrissat B."/>
            <person name="Grigoriev I.V."/>
            <person name="Hibbett D.S."/>
            <person name="Martin F."/>
            <person name="Nordberg H.P."/>
            <person name="Cantor M.N."/>
            <person name="Hua S.X."/>
        </authorList>
    </citation>
    <scope>NUCLEOTIDE SEQUENCE [LARGE SCALE GENOMIC DNA]</scope>
    <source>
        <strain evidence="7 8">Foug A</strain>
    </source>
</reference>
<dbReference type="InterPro" id="IPR024779">
    <property type="entry name" value="2OGFeDO_JBP1/TET_oxygenase_dom"/>
</dbReference>
<dbReference type="AlphaFoldDB" id="A0A0C3CP74"/>
<keyword evidence="8" id="KW-1185">Reference proteome</keyword>
<evidence type="ECO:0000256" key="3">
    <source>
        <dbReference type="ARBA" id="ARBA00022964"/>
    </source>
</evidence>
<evidence type="ECO:0000256" key="2">
    <source>
        <dbReference type="ARBA" id="ARBA00022723"/>
    </source>
</evidence>
<organism evidence="7 8">
    <name type="scientific">Scleroderma citrinum Foug A</name>
    <dbReference type="NCBI Taxonomy" id="1036808"/>
    <lineage>
        <taxon>Eukaryota</taxon>
        <taxon>Fungi</taxon>
        <taxon>Dikarya</taxon>
        <taxon>Basidiomycota</taxon>
        <taxon>Agaricomycotina</taxon>
        <taxon>Agaricomycetes</taxon>
        <taxon>Agaricomycetidae</taxon>
        <taxon>Boletales</taxon>
        <taxon>Sclerodermatineae</taxon>
        <taxon>Sclerodermataceae</taxon>
        <taxon>Scleroderma</taxon>
    </lineage>
</organism>
<dbReference type="HOGENOM" id="CLU_039070_2_1_1"/>
<dbReference type="InParanoid" id="A0A0C3CP74"/>
<evidence type="ECO:0000313" key="8">
    <source>
        <dbReference type="Proteomes" id="UP000053989"/>
    </source>
</evidence>
<dbReference type="Gene3D" id="3.60.130.30">
    <property type="match status" value="1"/>
</dbReference>
<evidence type="ECO:0000256" key="5">
    <source>
        <dbReference type="ARBA" id="ARBA00023004"/>
    </source>
</evidence>
<keyword evidence="2" id="KW-0479">Metal-binding</keyword>
<reference evidence="8" key="2">
    <citation type="submission" date="2015-01" db="EMBL/GenBank/DDBJ databases">
        <title>Evolutionary Origins and Diversification of the Mycorrhizal Mutualists.</title>
        <authorList>
            <consortium name="DOE Joint Genome Institute"/>
            <consortium name="Mycorrhizal Genomics Consortium"/>
            <person name="Kohler A."/>
            <person name="Kuo A."/>
            <person name="Nagy L.G."/>
            <person name="Floudas D."/>
            <person name="Copeland A."/>
            <person name="Barry K.W."/>
            <person name="Cichocki N."/>
            <person name="Veneault-Fourrey C."/>
            <person name="LaButti K."/>
            <person name="Lindquist E.A."/>
            <person name="Lipzen A."/>
            <person name="Lundell T."/>
            <person name="Morin E."/>
            <person name="Murat C."/>
            <person name="Riley R."/>
            <person name="Ohm R."/>
            <person name="Sun H."/>
            <person name="Tunlid A."/>
            <person name="Henrissat B."/>
            <person name="Grigoriev I.V."/>
            <person name="Hibbett D.S."/>
            <person name="Martin F."/>
        </authorList>
    </citation>
    <scope>NUCLEOTIDE SEQUENCE [LARGE SCALE GENOMIC DNA]</scope>
    <source>
        <strain evidence="8">Foug A</strain>
    </source>
</reference>
<proteinExistence type="predicted"/>
<gene>
    <name evidence="7" type="ORF">SCLCIDRAFT_34316</name>
</gene>
<keyword evidence="3" id="KW-0223">Dioxygenase</keyword>
<evidence type="ECO:0000313" key="7">
    <source>
        <dbReference type="EMBL" id="KIM50410.1"/>
    </source>
</evidence>
<dbReference type="GO" id="GO:0051213">
    <property type="term" value="F:dioxygenase activity"/>
    <property type="evidence" value="ECO:0007669"/>
    <property type="project" value="UniProtKB-KW"/>
</dbReference>
<comment type="cofactor">
    <cofactor evidence="1">
        <name>Fe(2+)</name>
        <dbReference type="ChEBI" id="CHEBI:29033"/>
    </cofactor>
</comment>
<feature type="domain" description="2OGFeDO JBP1/TET oxygenase" evidence="6">
    <location>
        <begin position="28"/>
        <end position="131"/>
    </location>
</feature>
<dbReference type="EMBL" id="KN822449">
    <property type="protein sequence ID" value="KIM50410.1"/>
    <property type="molecule type" value="Genomic_DNA"/>
</dbReference>
<dbReference type="GO" id="GO:0046872">
    <property type="term" value="F:metal ion binding"/>
    <property type="evidence" value="ECO:0007669"/>
    <property type="project" value="UniProtKB-KW"/>
</dbReference>
<name>A0A0C3CP74_9AGAM</name>
<evidence type="ECO:0000259" key="6">
    <source>
        <dbReference type="Pfam" id="PF12851"/>
    </source>
</evidence>